<dbReference type="PANTHER" id="PTHR43963:SF4">
    <property type="entry name" value="CARBONYL REDUCTASE (NADPH)"/>
    <property type="match status" value="1"/>
</dbReference>
<evidence type="ECO:0000313" key="7">
    <source>
        <dbReference type="WBParaSite" id="PSAMB.scaffold21size117079.g540.t1"/>
    </source>
</evidence>
<dbReference type="Proteomes" id="UP000887566">
    <property type="component" value="Unplaced"/>
</dbReference>
<dbReference type="PANTHER" id="PTHR43963">
    <property type="entry name" value="CARBONYL REDUCTASE 1-RELATED"/>
    <property type="match status" value="1"/>
</dbReference>
<dbReference type="Gene3D" id="3.40.50.720">
    <property type="entry name" value="NAD(P)-binding Rossmann-like Domain"/>
    <property type="match status" value="1"/>
</dbReference>
<evidence type="ECO:0000256" key="2">
    <source>
        <dbReference type="ARBA" id="ARBA00022857"/>
    </source>
</evidence>
<evidence type="ECO:0000313" key="6">
    <source>
        <dbReference type="Proteomes" id="UP000887566"/>
    </source>
</evidence>
<dbReference type="SUPFAM" id="SSF51735">
    <property type="entry name" value="NAD(P)-binding Rossmann-fold domains"/>
    <property type="match status" value="1"/>
</dbReference>
<dbReference type="PRINTS" id="PR00081">
    <property type="entry name" value="GDHRDH"/>
</dbReference>
<protein>
    <recommendedName>
        <fullName evidence="4">carbonyl reductase (NADPH)</fullName>
        <ecNumber evidence="4">1.1.1.184</ecNumber>
    </recommendedName>
</protein>
<keyword evidence="3" id="KW-0560">Oxidoreductase</keyword>
<evidence type="ECO:0000256" key="4">
    <source>
        <dbReference type="ARBA" id="ARBA00026118"/>
    </source>
</evidence>
<organism evidence="6 7">
    <name type="scientific">Plectus sambesii</name>
    <dbReference type="NCBI Taxonomy" id="2011161"/>
    <lineage>
        <taxon>Eukaryota</taxon>
        <taxon>Metazoa</taxon>
        <taxon>Ecdysozoa</taxon>
        <taxon>Nematoda</taxon>
        <taxon>Chromadorea</taxon>
        <taxon>Plectida</taxon>
        <taxon>Plectina</taxon>
        <taxon>Plectoidea</taxon>
        <taxon>Plectidae</taxon>
        <taxon>Plectus</taxon>
    </lineage>
</organism>
<dbReference type="EC" id="1.1.1.184" evidence="4"/>
<proteinExistence type="inferred from homology"/>
<evidence type="ECO:0000256" key="3">
    <source>
        <dbReference type="ARBA" id="ARBA00023002"/>
    </source>
</evidence>
<accession>A0A914VLT2</accession>
<dbReference type="CDD" id="cd05324">
    <property type="entry name" value="carb_red_PTCR-like_SDR_c"/>
    <property type="match status" value="1"/>
</dbReference>
<name>A0A914VLT2_9BILA</name>
<sequence>MSARVAVVTGSNKGIGFGIVKGLCQQLAGGIVYLTARNPDLGHKAVGNLRGQLTAEEHVKVRFHQLDITDEASAIKLRDHLKREHGGLDILVSNAGIAFDVEAKEPFGEQAVVTIGINYYGTKKFCDVIFPLLRPHARVVNVSSRAGIHKKYTDDVVKTLLSEDLTVAQLDEFVETFIKYAKEGTHQKHGYPNSTYSVSKAAEIALTLIQHRQSLKDSRKDIVINACCPGYVNTDMTNHKGSLTIEEGADTPVYLALLPPDTTEPKGEFVYERKVIPWIGVGS</sequence>
<dbReference type="InterPro" id="IPR002347">
    <property type="entry name" value="SDR_fam"/>
</dbReference>
<evidence type="ECO:0000256" key="1">
    <source>
        <dbReference type="ARBA" id="ARBA00006484"/>
    </source>
</evidence>
<comment type="similarity">
    <text evidence="1 5">Belongs to the short-chain dehydrogenases/reductases (SDR) family.</text>
</comment>
<dbReference type="PRINTS" id="PR00080">
    <property type="entry name" value="SDRFAMILY"/>
</dbReference>
<dbReference type="GO" id="GO:0004090">
    <property type="term" value="F:carbonyl reductase (NADPH) activity"/>
    <property type="evidence" value="ECO:0007669"/>
    <property type="project" value="UniProtKB-EC"/>
</dbReference>
<evidence type="ECO:0000256" key="5">
    <source>
        <dbReference type="RuleBase" id="RU000363"/>
    </source>
</evidence>
<dbReference type="Pfam" id="PF00106">
    <property type="entry name" value="adh_short"/>
    <property type="match status" value="1"/>
</dbReference>
<dbReference type="InterPro" id="IPR045313">
    <property type="entry name" value="CBR1-like"/>
</dbReference>
<reference evidence="7" key="1">
    <citation type="submission" date="2022-11" db="UniProtKB">
        <authorList>
            <consortium name="WormBaseParasite"/>
        </authorList>
    </citation>
    <scope>IDENTIFICATION</scope>
</reference>
<keyword evidence="2" id="KW-0521">NADP</keyword>
<dbReference type="InterPro" id="IPR036291">
    <property type="entry name" value="NAD(P)-bd_dom_sf"/>
</dbReference>
<dbReference type="WBParaSite" id="PSAMB.scaffold21size117079.g540.t1">
    <property type="protein sequence ID" value="PSAMB.scaffold21size117079.g540.t1"/>
    <property type="gene ID" value="PSAMB.scaffold21size117079.g540"/>
</dbReference>
<keyword evidence="6" id="KW-1185">Reference proteome</keyword>
<dbReference type="AlphaFoldDB" id="A0A914VLT2"/>